<keyword evidence="3" id="KW-1185">Reference proteome</keyword>
<organism evidence="2 3">
    <name type="scientific">Clostridium drakei</name>
    <dbReference type="NCBI Taxonomy" id="332101"/>
    <lineage>
        <taxon>Bacteria</taxon>
        <taxon>Bacillati</taxon>
        <taxon>Bacillota</taxon>
        <taxon>Clostridia</taxon>
        <taxon>Eubacteriales</taxon>
        <taxon>Clostridiaceae</taxon>
        <taxon>Clostridium</taxon>
    </lineage>
</organism>
<dbReference type="SUPFAM" id="SSF52833">
    <property type="entry name" value="Thioredoxin-like"/>
    <property type="match status" value="1"/>
</dbReference>
<dbReference type="EMBL" id="CP020953">
    <property type="protein sequence ID" value="AWI06278.1"/>
    <property type="molecule type" value="Genomic_DNA"/>
</dbReference>
<dbReference type="Pfam" id="PF13192">
    <property type="entry name" value="Thioredoxin_3"/>
    <property type="match status" value="1"/>
</dbReference>
<name>A0A2U8DUE5_9CLOT</name>
<reference evidence="3" key="1">
    <citation type="submission" date="2017-04" db="EMBL/GenBank/DDBJ databases">
        <authorList>
            <person name="Song Y."/>
            <person name="Cho B.-K."/>
        </authorList>
    </citation>
    <scope>NUCLEOTIDE SEQUENCE [LARGE SCALE GENOMIC DNA]</scope>
    <source>
        <strain evidence="3">SL1</strain>
    </source>
</reference>
<dbReference type="Gene3D" id="3.40.30.10">
    <property type="entry name" value="Glutaredoxin"/>
    <property type="match status" value="1"/>
</dbReference>
<gene>
    <name evidence="2" type="ORF">B9W14_17795</name>
</gene>
<dbReference type="PROSITE" id="PS51352">
    <property type="entry name" value="THIOREDOXIN_2"/>
    <property type="match status" value="1"/>
</dbReference>
<sequence length="88" mass="10548">MKTVIMFITSWCPYCKQAFSFMEEVKKENPKYEDIEVKIVDEEREPDISKQYDYYYVPTYYVDGVKIHEGVPSKDIVREVFEEACSLR</sequence>
<evidence type="ECO:0000259" key="1">
    <source>
        <dbReference type="PROSITE" id="PS51352"/>
    </source>
</evidence>
<dbReference type="PROSITE" id="PS51354">
    <property type="entry name" value="GLUTAREDOXIN_2"/>
    <property type="match status" value="1"/>
</dbReference>
<dbReference type="Proteomes" id="UP000244910">
    <property type="component" value="Chromosome"/>
</dbReference>
<dbReference type="RefSeq" id="WP_032078556.1">
    <property type="nucleotide sequence ID" value="NZ_CP020953.1"/>
</dbReference>
<dbReference type="InterPro" id="IPR036249">
    <property type="entry name" value="Thioredoxin-like_sf"/>
</dbReference>
<dbReference type="AlphaFoldDB" id="A0A2U8DUE5"/>
<evidence type="ECO:0000313" key="2">
    <source>
        <dbReference type="EMBL" id="AWI06278.1"/>
    </source>
</evidence>
<dbReference type="KEGG" id="cdrk:B9W14_17795"/>
<evidence type="ECO:0000313" key="3">
    <source>
        <dbReference type="Proteomes" id="UP000244910"/>
    </source>
</evidence>
<dbReference type="OrthoDB" id="5348456at2"/>
<dbReference type="InterPro" id="IPR012336">
    <property type="entry name" value="Thioredoxin-like_fold"/>
</dbReference>
<dbReference type="InterPro" id="IPR013766">
    <property type="entry name" value="Thioredoxin_domain"/>
</dbReference>
<feature type="domain" description="Thioredoxin" evidence="1">
    <location>
        <begin position="1"/>
        <end position="86"/>
    </location>
</feature>
<proteinExistence type="predicted"/>
<accession>A0A2U8DUE5</accession>
<protein>
    <submittedName>
        <fullName evidence="2">Glutaredoxin</fullName>
    </submittedName>
</protein>